<dbReference type="EMBL" id="QRXI01000005">
    <property type="protein sequence ID" value="RGT96094.1"/>
    <property type="molecule type" value="Genomic_DNA"/>
</dbReference>
<protein>
    <submittedName>
        <fullName evidence="1">Uncharacterized protein</fullName>
    </submittedName>
</protein>
<evidence type="ECO:0000313" key="3">
    <source>
        <dbReference type="EMBL" id="RGW50671.1"/>
    </source>
</evidence>
<evidence type="ECO:0000313" key="5">
    <source>
        <dbReference type="Proteomes" id="UP000283833"/>
    </source>
</evidence>
<evidence type="ECO:0000313" key="4">
    <source>
        <dbReference type="Proteomes" id="UP000261003"/>
    </source>
</evidence>
<gene>
    <name evidence="3" type="ORF">DWV70_00265</name>
    <name evidence="2" type="ORF">DWX04_05100</name>
    <name evidence="1" type="ORF">DXC16_05690</name>
</gene>
<evidence type="ECO:0000313" key="6">
    <source>
        <dbReference type="Proteomes" id="UP000285469"/>
    </source>
</evidence>
<accession>A0A3E4HH86</accession>
<dbReference type="Proteomes" id="UP000283833">
    <property type="component" value="Unassembled WGS sequence"/>
</dbReference>
<sequence>MPMIYRNLIGQNHCSSGLIGMSDAGSGKQVKESKSSERKNTQMSLIFHLIFLCSVLLFYSCNNHEKYDFESSDEALNEYDNLYKTVRSQETCNAEQLASFINLWYECSDTVYKFIQKDPSFTAHAGLTMRFDSITDSIRTRLMELADNFTLSDVAYVKLHTSIYGQDKELDSLKRHATVFFSSLDSIPVYTGNIRDLLADYSEFLLSYKLHGVHSEDALLRFIRMEDFFFRSFLASIDECSALGMADITDMTANICDSIYKEASNGKIKADETITYMSMRTGRRLLLNAKVCHEKLKRGIVKDSQYANAYLWMMLQPYLSIDALAITMLTPEQIRLMTDMAKDYPAIISRLDSKHLIDRDVTTKIPNQLIRLYISTI</sequence>
<dbReference type="EMBL" id="QSTG01000006">
    <property type="protein sequence ID" value="RGM46033.1"/>
    <property type="molecule type" value="Genomic_DNA"/>
</dbReference>
<reference evidence="4 5" key="1">
    <citation type="submission" date="2018-08" db="EMBL/GenBank/DDBJ databases">
        <title>A genome reference for cultivated species of the human gut microbiota.</title>
        <authorList>
            <person name="Zou Y."/>
            <person name="Xue W."/>
            <person name="Luo G."/>
        </authorList>
    </citation>
    <scope>NUCLEOTIDE SEQUENCE [LARGE SCALE GENOMIC DNA]</scope>
    <source>
        <strain evidence="3 6">AF12-25</strain>
        <strain evidence="2 5">AF18-14</strain>
        <strain evidence="1 4">OM08-13BH</strain>
    </source>
</reference>
<dbReference type="AlphaFoldDB" id="A0A3E4HH86"/>
<evidence type="ECO:0000313" key="2">
    <source>
        <dbReference type="EMBL" id="RGT96094.1"/>
    </source>
</evidence>
<dbReference type="EMBL" id="QSAI01000001">
    <property type="protein sequence ID" value="RGW50671.1"/>
    <property type="molecule type" value="Genomic_DNA"/>
</dbReference>
<organism evidence="1 4">
    <name type="scientific">Phocaeicola vulgatus</name>
    <name type="common">Bacteroides vulgatus</name>
    <dbReference type="NCBI Taxonomy" id="821"/>
    <lineage>
        <taxon>Bacteria</taxon>
        <taxon>Pseudomonadati</taxon>
        <taxon>Bacteroidota</taxon>
        <taxon>Bacteroidia</taxon>
        <taxon>Bacteroidales</taxon>
        <taxon>Bacteroidaceae</taxon>
        <taxon>Phocaeicola</taxon>
    </lineage>
</organism>
<name>A0A3E4HH86_PHOVU</name>
<dbReference type="Proteomes" id="UP000261003">
    <property type="component" value="Unassembled WGS sequence"/>
</dbReference>
<dbReference type="Proteomes" id="UP000285469">
    <property type="component" value="Unassembled WGS sequence"/>
</dbReference>
<comment type="caution">
    <text evidence="1">The sequence shown here is derived from an EMBL/GenBank/DDBJ whole genome shotgun (WGS) entry which is preliminary data.</text>
</comment>
<evidence type="ECO:0000313" key="1">
    <source>
        <dbReference type="EMBL" id="RGM46033.1"/>
    </source>
</evidence>
<proteinExistence type="predicted"/>